<dbReference type="GO" id="GO:0034727">
    <property type="term" value="P:piecemeal microautophagy of the nucleus"/>
    <property type="evidence" value="ECO:0007669"/>
    <property type="project" value="TreeGrafter"/>
</dbReference>
<comment type="subcellular location">
    <subcellularLocation>
        <location evidence="1">Endoplasmic reticulum membrane</location>
        <topology evidence="1">Peripheral membrane protein</topology>
    </subcellularLocation>
    <subcellularLocation>
        <location evidence="2">Preautophagosomal structure membrane</location>
        <topology evidence="2">Peripheral membrane protein</topology>
    </subcellularLocation>
</comment>
<protein>
    <recommendedName>
        <fullName evidence="4">Autophagy-related protein 2</fullName>
    </recommendedName>
</protein>
<dbReference type="PANTHER" id="PTHR13190:SF1">
    <property type="entry name" value="AUTOPHAGY-RELATED 2, ISOFORM A"/>
    <property type="match status" value="1"/>
</dbReference>
<evidence type="ECO:0000313" key="13">
    <source>
        <dbReference type="Proteomes" id="UP000236161"/>
    </source>
</evidence>
<comment type="catalytic activity">
    <reaction evidence="10">
        <text>a 1,2-diacyl-sn-glycero-3-phospho-L-serine(in) = a 1,2-diacyl-sn-glycero-3-phospho-L-serine(out)</text>
        <dbReference type="Rhea" id="RHEA:38663"/>
        <dbReference type="ChEBI" id="CHEBI:57262"/>
    </reaction>
</comment>
<evidence type="ECO:0000313" key="12">
    <source>
        <dbReference type="EMBL" id="PKA52577.1"/>
    </source>
</evidence>
<keyword evidence="8" id="KW-0445">Lipid transport</keyword>
<dbReference type="GO" id="GO:0000045">
    <property type="term" value="P:autophagosome assembly"/>
    <property type="evidence" value="ECO:0007669"/>
    <property type="project" value="TreeGrafter"/>
</dbReference>
<evidence type="ECO:0000256" key="2">
    <source>
        <dbReference type="ARBA" id="ARBA00004623"/>
    </source>
</evidence>
<proteinExistence type="inferred from homology"/>
<evidence type="ECO:0000256" key="10">
    <source>
        <dbReference type="ARBA" id="ARBA00024479"/>
    </source>
</evidence>
<evidence type="ECO:0000256" key="5">
    <source>
        <dbReference type="ARBA" id="ARBA00022448"/>
    </source>
</evidence>
<sequence length="2067" mass="229911">MFRWDFARSAEAIFSRWAVKRVCKFLLKKKLGDIILGDIDLDQLEVQISRGTIQLSDLALNVDYINQKLVGAAVVLKEGSIASLSIKIPWKLRNCQIEINELELVLAPFIGNKIQLTDNFPSSTDDDKYLSRLGSDKIEMGTELGNRGSAFVDIHEGVKTIAKVVKWFLTSFYVRLNNLIVAFDPCLDMDKNVLPLNRSLVLRITEIEFGTCPSEEIDKLSILKSGCLLGMAKLTNFMKFEGAVVEVLMMNESEKMNLFDKGSYSHGCLESSYIADRPSILPSGSTTAILSGRNAGFSGRIDLSIPWKNGNLDIHKVDADVSFNQIELRLWPSTIEWIIIVWESLKSAGKAARCYLSSNTIDYSCSASRFHNLPPTKNSGVERVDITQKNRKVSEDTYFGTDEEAFPTDLFPGTHVIHNWVPFSFKEEHNEVEQDYGASIDQFFECFDGLRSCHANSQSSGLWNWTCSVFSAINVASNLASGSSHILTEHQHVETLLRATISGISVFLYFHDKEENLSDQFVGDDRECKSSVLDCCSGLSSQVVSSLTSGQNLESYTSCFSLMNVYQSTWPEPNHSGLKLHHLEAKCCDTEVNFQIGSRKMDCHILVRHAKVDECYDYKSQEKRFKLSGNGNKSGQVLVNKHLKQKIQASLSPFPIFVDDHNQDASLELDMDNACDNSSSEEQLIKVGILESFGHCNFHSVVTLADSNGCSISSTSFSVHFPPCILWFHFHLADSLLSFFKEVEGYYDKSHEAIDHVYDSLSGGRKLDSPCNMKNGASSLQTIRRKDNLHGNIVFCQTRIIICFPSQGQIDFKHSYPLDNFIILEHSPFVMMEEVSDVSPLSSKHFGAPNGNSCPNFSIHFVVGNINIYMINSKSFDSSMDQSVHEDMSAVKILSLTNRLGDPSGINVLCQKGLVTGSWMASRAWSLASTHDQRSRNKVTGKGCEFSSVSAAEDSGEISSEIRQELTLSSTFLLHLCFSIVRLNINRHEYELLNHLLDYVLDGLSNGVCSKVSLCDEQSLNDDVASQATIIMDFDLLDVSITLEDAQECVLSVQKELEGSWICFRMTVEKLEMMTVSNIGCISGTNFFWLNHGEGELWGSIFRRNYSSVTSEDVLLMSCKNSVSRRGDGRGANVLSFGSAGSTVTYLSNPQIFQSYTSIIVRCGTIVAPGGRLDWINTLCSYFILPSDCESSNCDGKQAEPSLNFKTYKASFFLDLVDVALSYEPRMRQLNVKGEIAFVECRDTCEPNEALTQKCVGFLLAAASFRLSSFTISHSAHRDYNFQIQDLGLLIFETSGLAKDCGSYDVSHLQRIGYVRVAWGSLIEVILRIKGLHWEVECSDSNINLDTCHDTTRGLFRLIDQLQELYAPDVQNALAQLQSRWNTVQQNNNAVGFNVALDNSDHSCISLCAEKKSPRNGGDSSVGLLDDIIENAFHANQISDKFLNPSLVGRDYSDNGINSDSSVSQTDYISINLPSEESAVSLHMGNACLGSKSGLGNTEKMSEKKENLPKIIEGYYLSKVILPAIATEGSPLAKEGERCNFDAPTRADVECGRGGWYKDGYLMMVENHVSNSVVPDVDQHRQENKFVPVDTSPSNNCSEKGRIILKNIDVRWRMYTGFDWSKQLESSFCKSNSTERDGSISLELIVSGLNVQHAMYPDGEVNVSKLSVDAQEFNLYDRSTNAPWRMVIGRYNTKDHPRESYSKAFKLELETVRPDPLTPLEDYRLCLEVHPIRLHLDQSQIKFLISFFGNGPSVEDSLGSCNDIDRSVSEKRSKTYGSQAIVEEALLPFFQKCDVKPLILRVDYIPHHIDLTSLRAGNYVELLNLVTWKGIDLQLKHVSTVGVYGWGSVCETVLGQWLEDISHNQVHKLLKGLAPVRSLVSVATGTSKLVTLPIKSYKRDKKLLKGIQRGAIAFVKSISLEAVGLGVHLAAGAHEMLLQTECIIANGRPNSSSPSDKRTNKSTNKKFVKINQPEDAEEGIRQAYERLNDGFSRSASVIFRAPIKEYRRGASARSAFATAIRAAPAAAIAPVTASAHAMRCALLGIRNSLDPEHKRESMDKYLGPSRS</sequence>
<dbReference type="Pfam" id="PF13329">
    <property type="entry name" value="ATG2_CAD"/>
    <property type="match status" value="2"/>
</dbReference>
<evidence type="ECO:0000256" key="1">
    <source>
        <dbReference type="ARBA" id="ARBA00004406"/>
    </source>
</evidence>
<dbReference type="GO" id="GO:0061723">
    <property type="term" value="P:glycophagy"/>
    <property type="evidence" value="ECO:0007669"/>
    <property type="project" value="TreeGrafter"/>
</dbReference>
<dbReference type="PANTHER" id="PTHR13190">
    <property type="entry name" value="AUTOPHAGY-RELATED 2, ISOFORM A"/>
    <property type="match status" value="1"/>
</dbReference>
<dbReference type="GO" id="GO:0000422">
    <property type="term" value="P:autophagy of mitochondrion"/>
    <property type="evidence" value="ECO:0007669"/>
    <property type="project" value="TreeGrafter"/>
</dbReference>
<dbReference type="STRING" id="1088818.A0A2I0AAK3"/>
<dbReference type="GO" id="GO:0032266">
    <property type="term" value="F:phosphatidylinositol-3-phosphate binding"/>
    <property type="evidence" value="ECO:0007669"/>
    <property type="project" value="TreeGrafter"/>
</dbReference>
<dbReference type="InterPro" id="IPR026849">
    <property type="entry name" value="ATG2"/>
</dbReference>
<evidence type="ECO:0000256" key="9">
    <source>
        <dbReference type="ARBA" id="ARBA00023136"/>
    </source>
</evidence>
<reference evidence="12 13" key="1">
    <citation type="journal article" date="2017" name="Nature">
        <title>The Apostasia genome and the evolution of orchids.</title>
        <authorList>
            <person name="Zhang G.Q."/>
            <person name="Liu K.W."/>
            <person name="Li Z."/>
            <person name="Lohaus R."/>
            <person name="Hsiao Y.Y."/>
            <person name="Niu S.C."/>
            <person name="Wang J.Y."/>
            <person name="Lin Y.C."/>
            <person name="Xu Q."/>
            <person name="Chen L.J."/>
            <person name="Yoshida K."/>
            <person name="Fujiwara S."/>
            <person name="Wang Z.W."/>
            <person name="Zhang Y.Q."/>
            <person name="Mitsuda N."/>
            <person name="Wang M."/>
            <person name="Liu G.H."/>
            <person name="Pecoraro L."/>
            <person name="Huang H.X."/>
            <person name="Xiao X.J."/>
            <person name="Lin M."/>
            <person name="Wu X.Y."/>
            <person name="Wu W.L."/>
            <person name="Chen Y.Y."/>
            <person name="Chang S.B."/>
            <person name="Sakamoto S."/>
            <person name="Ohme-Takagi M."/>
            <person name="Yagi M."/>
            <person name="Zeng S.J."/>
            <person name="Shen C.Y."/>
            <person name="Yeh C.M."/>
            <person name="Luo Y.B."/>
            <person name="Tsai W.C."/>
            <person name="Van de Peer Y."/>
            <person name="Liu Z.J."/>
        </authorList>
    </citation>
    <scope>NUCLEOTIDE SEQUENCE [LARGE SCALE GENOMIC DNA]</scope>
    <source>
        <strain evidence="13">cv. Shenzhen</strain>
        <tissue evidence="12">Stem</tissue>
    </source>
</reference>
<dbReference type="GO" id="GO:0034045">
    <property type="term" value="C:phagophore assembly site membrane"/>
    <property type="evidence" value="ECO:0007669"/>
    <property type="project" value="UniProtKB-SubCell"/>
</dbReference>
<dbReference type="GO" id="GO:0061709">
    <property type="term" value="P:reticulophagy"/>
    <property type="evidence" value="ECO:0007669"/>
    <property type="project" value="TreeGrafter"/>
</dbReference>
<organism evidence="12 13">
    <name type="scientific">Apostasia shenzhenica</name>
    <dbReference type="NCBI Taxonomy" id="1088818"/>
    <lineage>
        <taxon>Eukaryota</taxon>
        <taxon>Viridiplantae</taxon>
        <taxon>Streptophyta</taxon>
        <taxon>Embryophyta</taxon>
        <taxon>Tracheophyta</taxon>
        <taxon>Spermatophyta</taxon>
        <taxon>Magnoliopsida</taxon>
        <taxon>Liliopsida</taxon>
        <taxon>Asparagales</taxon>
        <taxon>Orchidaceae</taxon>
        <taxon>Apostasioideae</taxon>
        <taxon>Apostasia</taxon>
    </lineage>
</organism>
<keyword evidence="6" id="KW-0256">Endoplasmic reticulum</keyword>
<keyword evidence="9" id="KW-0472">Membrane</keyword>
<dbReference type="OrthoDB" id="18982at2759"/>
<comment type="similarity">
    <text evidence="3">Belongs to the ATG2 family.</text>
</comment>
<evidence type="ECO:0000256" key="11">
    <source>
        <dbReference type="ARBA" id="ARBA00024615"/>
    </source>
</evidence>
<dbReference type="GO" id="GO:0006869">
    <property type="term" value="P:lipid transport"/>
    <property type="evidence" value="ECO:0007669"/>
    <property type="project" value="UniProtKB-KW"/>
</dbReference>
<dbReference type="Proteomes" id="UP000236161">
    <property type="component" value="Unassembled WGS sequence"/>
</dbReference>
<evidence type="ECO:0000256" key="6">
    <source>
        <dbReference type="ARBA" id="ARBA00022824"/>
    </source>
</evidence>
<evidence type="ECO:0000256" key="7">
    <source>
        <dbReference type="ARBA" id="ARBA00023006"/>
    </source>
</evidence>
<evidence type="ECO:0000256" key="8">
    <source>
        <dbReference type="ARBA" id="ARBA00023055"/>
    </source>
</evidence>
<comment type="catalytic activity">
    <reaction evidence="11">
        <text>a 1,2-diacyl-sn-glycero-3-phosphoethanolamine(in) = a 1,2-diacyl-sn-glycero-3-phosphoethanolamine(out)</text>
        <dbReference type="Rhea" id="RHEA:38895"/>
        <dbReference type="ChEBI" id="CHEBI:64612"/>
    </reaction>
</comment>
<accession>A0A2I0AAK3</accession>
<keyword evidence="13" id="KW-1185">Reference proteome</keyword>
<evidence type="ECO:0000256" key="4">
    <source>
        <dbReference type="ARBA" id="ARBA00018070"/>
    </source>
</evidence>
<dbReference type="GO" id="GO:0005789">
    <property type="term" value="C:endoplasmic reticulum membrane"/>
    <property type="evidence" value="ECO:0007669"/>
    <property type="project" value="UniProtKB-SubCell"/>
</dbReference>
<dbReference type="EMBL" id="KZ452001">
    <property type="protein sequence ID" value="PKA52577.1"/>
    <property type="molecule type" value="Genomic_DNA"/>
</dbReference>
<gene>
    <name evidence="12" type="ORF">AXF42_Ash001558</name>
</gene>
<dbReference type="GO" id="GO:0043495">
    <property type="term" value="F:protein-membrane adaptor activity"/>
    <property type="evidence" value="ECO:0007669"/>
    <property type="project" value="TreeGrafter"/>
</dbReference>
<dbReference type="GO" id="GO:0061908">
    <property type="term" value="C:phagophore"/>
    <property type="evidence" value="ECO:0007669"/>
    <property type="project" value="TreeGrafter"/>
</dbReference>
<keyword evidence="5" id="KW-0813">Transport</keyword>
<name>A0A2I0AAK3_9ASPA</name>
<keyword evidence="7" id="KW-0072">Autophagy</keyword>
<evidence type="ECO:0000256" key="3">
    <source>
        <dbReference type="ARBA" id="ARBA00009714"/>
    </source>
</evidence>